<feature type="non-terminal residue" evidence="2">
    <location>
        <position position="152"/>
    </location>
</feature>
<dbReference type="InterPro" id="IPR013108">
    <property type="entry name" value="Amidohydro_3"/>
</dbReference>
<dbReference type="Proteomes" id="UP000663992">
    <property type="component" value="Unassembled WGS sequence"/>
</dbReference>
<dbReference type="SUPFAM" id="SSF51338">
    <property type="entry name" value="Composite domain of metallo-dependent hydrolases"/>
    <property type="match status" value="1"/>
</dbReference>
<dbReference type="EMBL" id="JAFKCS010000232">
    <property type="protein sequence ID" value="MBN7822869.1"/>
    <property type="molecule type" value="Genomic_DNA"/>
</dbReference>
<name>A0ABS3D222_9ALTE</name>
<protein>
    <submittedName>
        <fullName evidence="2">Amidohydrolase family protein</fullName>
    </submittedName>
</protein>
<dbReference type="PANTHER" id="PTHR11647:SF1">
    <property type="entry name" value="COLLAPSIN RESPONSE MEDIATOR PROTEIN"/>
    <property type="match status" value="1"/>
</dbReference>
<evidence type="ECO:0000259" key="1">
    <source>
        <dbReference type="Pfam" id="PF07969"/>
    </source>
</evidence>
<dbReference type="InterPro" id="IPR011059">
    <property type="entry name" value="Metal-dep_hydrolase_composite"/>
</dbReference>
<keyword evidence="3" id="KW-1185">Reference proteome</keyword>
<sequence>MAQYDLIVQSGRYFDGSAAPSSIRSLAIKDGRVALISAEPLDEHLAERVIDARGKWITPGFLDTHTHYDAELIVAPGLSESVRHGVTTVLVGSCSLSMVCSQAEDASDIFTRVETVPREKVLPILQTRKTWSGPRQWREFIDQHPLGPNLIS</sequence>
<dbReference type="PANTHER" id="PTHR11647">
    <property type="entry name" value="HYDRANTOINASE/DIHYDROPYRIMIDINASE FAMILY MEMBER"/>
    <property type="match status" value="1"/>
</dbReference>
<comment type="caution">
    <text evidence="2">The sequence shown here is derived from an EMBL/GenBank/DDBJ whole genome shotgun (WGS) entry which is preliminary data.</text>
</comment>
<evidence type="ECO:0000313" key="2">
    <source>
        <dbReference type="EMBL" id="MBN7822869.1"/>
    </source>
</evidence>
<feature type="domain" description="Amidohydrolase 3" evidence="1">
    <location>
        <begin position="48"/>
        <end position="96"/>
    </location>
</feature>
<reference evidence="2 3" key="1">
    <citation type="submission" date="2021-03" db="EMBL/GenBank/DDBJ databases">
        <title>novel species isolated from a fishpond in China.</title>
        <authorList>
            <person name="Lu H."/>
            <person name="Cai Z."/>
        </authorList>
    </citation>
    <scope>NUCLEOTIDE SEQUENCE [LARGE SCALE GENOMIC DNA]</scope>
    <source>
        <strain evidence="2 3">Y57</strain>
    </source>
</reference>
<dbReference type="Pfam" id="PF07969">
    <property type="entry name" value="Amidohydro_3"/>
    <property type="match status" value="1"/>
</dbReference>
<organism evidence="2 3">
    <name type="scientific">Bowmanella yangjiangensis</name>
    <dbReference type="NCBI Taxonomy" id="2811230"/>
    <lineage>
        <taxon>Bacteria</taxon>
        <taxon>Pseudomonadati</taxon>
        <taxon>Pseudomonadota</taxon>
        <taxon>Gammaproteobacteria</taxon>
        <taxon>Alteromonadales</taxon>
        <taxon>Alteromonadaceae</taxon>
        <taxon>Bowmanella</taxon>
    </lineage>
</organism>
<dbReference type="Gene3D" id="3.20.20.140">
    <property type="entry name" value="Metal-dependent hydrolases"/>
    <property type="match status" value="1"/>
</dbReference>
<dbReference type="RefSeq" id="WP_206596721.1">
    <property type="nucleotide sequence ID" value="NZ_JAFKCS010000232.1"/>
</dbReference>
<proteinExistence type="predicted"/>
<dbReference type="InterPro" id="IPR050378">
    <property type="entry name" value="Metallo-dep_Hydrolases_sf"/>
</dbReference>
<gene>
    <name evidence="2" type="ORF">J0A65_23600</name>
</gene>
<accession>A0ABS3D222</accession>
<evidence type="ECO:0000313" key="3">
    <source>
        <dbReference type="Proteomes" id="UP000663992"/>
    </source>
</evidence>